<organism evidence="1">
    <name type="scientific">marine sediment metagenome</name>
    <dbReference type="NCBI Taxonomy" id="412755"/>
    <lineage>
        <taxon>unclassified sequences</taxon>
        <taxon>metagenomes</taxon>
        <taxon>ecological metagenomes</taxon>
    </lineage>
</organism>
<protein>
    <recommendedName>
        <fullName evidence="2">PHP domain-containing protein</fullName>
    </recommendedName>
</protein>
<sequence length="159" mass="18133">PHIAKFLLKKYPNEFSSIHDVFDKYIGKGKAAFVKPTKMPQIEDTIKIIKESNGIPILAHPGIYPKECSIKLINHFIDVGGEGIETYYPYHIICLELNLDEEGNNELINFYKNIAKSKNILESGGNDHHGKYRPTLGKVEIPEQVLVNLRNRISLSRLY</sequence>
<reference evidence="1" key="1">
    <citation type="journal article" date="2014" name="Front. Microbiol.">
        <title>High frequency of phylogenetically diverse reductive dehalogenase-homologous genes in deep subseafloor sedimentary metagenomes.</title>
        <authorList>
            <person name="Kawai M."/>
            <person name="Futagami T."/>
            <person name="Toyoda A."/>
            <person name="Takaki Y."/>
            <person name="Nishi S."/>
            <person name="Hori S."/>
            <person name="Arai W."/>
            <person name="Tsubouchi T."/>
            <person name="Morono Y."/>
            <person name="Uchiyama I."/>
            <person name="Ito T."/>
            <person name="Fujiyama A."/>
            <person name="Inagaki F."/>
            <person name="Takami H."/>
        </authorList>
    </citation>
    <scope>NUCLEOTIDE SEQUENCE</scope>
    <source>
        <strain evidence="1">Expedition CK06-06</strain>
    </source>
</reference>
<dbReference type="Gene3D" id="3.20.20.140">
    <property type="entry name" value="Metal-dependent hydrolases"/>
    <property type="match status" value="1"/>
</dbReference>
<dbReference type="SUPFAM" id="SSF89550">
    <property type="entry name" value="PHP domain-like"/>
    <property type="match status" value="1"/>
</dbReference>
<comment type="caution">
    <text evidence="1">The sequence shown here is derived from an EMBL/GenBank/DDBJ whole genome shotgun (WGS) entry which is preliminary data.</text>
</comment>
<evidence type="ECO:0000313" key="1">
    <source>
        <dbReference type="EMBL" id="GAF71120.1"/>
    </source>
</evidence>
<proteinExistence type="predicted"/>
<name>X0T4Y1_9ZZZZ</name>
<dbReference type="EMBL" id="BARS01006610">
    <property type="protein sequence ID" value="GAF71120.1"/>
    <property type="molecule type" value="Genomic_DNA"/>
</dbReference>
<evidence type="ECO:0008006" key="2">
    <source>
        <dbReference type="Google" id="ProtNLM"/>
    </source>
</evidence>
<feature type="non-terminal residue" evidence="1">
    <location>
        <position position="1"/>
    </location>
</feature>
<accession>X0T4Y1</accession>
<gene>
    <name evidence="1" type="ORF">S01H1_12854</name>
</gene>
<dbReference type="InterPro" id="IPR016195">
    <property type="entry name" value="Pol/histidinol_Pase-like"/>
</dbReference>
<dbReference type="AlphaFoldDB" id="X0T4Y1"/>